<keyword evidence="3" id="KW-1185">Reference proteome</keyword>
<dbReference type="EMBL" id="AP023361">
    <property type="protein sequence ID" value="BCJ89405.1"/>
    <property type="molecule type" value="Genomic_DNA"/>
</dbReference>
<dbReference type="GO" id="GO:0009231">
    <property type="term" value="P:riboflavin biosynthetic process"/>
    <property type="evidence" value="ECO:0007669"/>
    <property type="project" value="InterPro"/>
</dbReference>
<accession>A0A6S6QNM5</accession>
<dbReference type="GO" id="GO:0008703">
    <property type="term" value="F:5-amino-6-(5-phosphoribosylamino)uracil reductase activity"/>
    <property type="evidence" value="ECO:0007669"/>
    <property type="project" value="InterPro"/>
</dbReference>
<evidence type="ECO:0000313" key="3">
    <source>
        <dbReference type="Proteomes" id="UP000515317"/>
    </source>
</evidence>
<evidence type="ECO:0000259" key="1">
    <source>
        <dbReference type="Pfam" id="PF01872"/>
    </source>
</evidence>
<organism evidence="2 3">
    <name type="scientific">Terrihabitans soli</name>
    <dbReference type="NCBI Taxonomy" id="708113"/>
    <lineage>
        <taxon>Bacteria</taxon>
        <taxon>Pseudomonadati</taxon>
        <taxon>Pseudomonadota</taxon>
        <taxon>Alphaproteobacteria</taxon>
        <taxon>Hyphomicrobiales</taxon>
        <taxon>Terrihabitans</taxon>
    </lineage>
</organism>
<dbReference type="AlphaFoldDB" id="A0A6S6QNM5"/>
<protein>
    <submittedName>
        <fullName evidence="2">Deaminase reductase</fullName>
    </submittedName>
</protein>
<feature type="domain" description="Bacterial bifunctional deaminase-reductase C-terminal" evidence="1">
    <location>
        <begin position="47"/>
        <end position="97"/>
    </location>
</feature>
<name>A0A6S6QNM5_9HYPH</name>
<dbReference type="Proteomes" id="UP000515317">
    <property type="component" value="Chromosome"/>
</dbReference>
<dbReference type="InterPro" id="IPR024072">
    <property type="entry name" value="DHFR-like_dom_sf"/>
</dbReference>
<sequence length="105" mass="12141">MAKLVFGMNRSLDGHVGHTGFAPIRDYTHWDDEHPEWNADEREIKVGSPTLAQNLTELGLIDEYRIYLHPVVIDKRKRYLVGPRPRPRPRLRLVTQTASESTYAC</sequence>
<gene>
    <name evidence="2" type="ORF">IZ6_01400</name>
</gene>
<dbReference type="KEGG" id="tso:IZ6_01400"/>
<dbReference type="SUPFAM" id="SSF53597">
    <property type="entry name" value="Dihydrofolate reductase-like"/>
    <property type="match status" value="1"/>
</dbReference>
<dbReference type="Pfam" id="PF01872">
    <property type="entry name" value="RibD_C"/>
    <property type="match status" value="1"/>
</dbReference>
<reference evidence="2 3" key="1">
    <citation type="submission" date="2020-08" db="EMBL/GenBank/DDBJ databases">
        <title>Genome sequence of Rhizobiales bacterium strain IZ6.</title>
        <authorList>
            <person name="Nakai R."/>
            <person name="Naganuma T."/>
        </authorList>
    </citation>
    <scope>NUCLEOTIDE SEQUENCE [LARGE SCALE GENOMIC DNA]</scope>
    <source>
        <strain evidence="2 3">IZ6</strain>
    </source>
</reference>
<proteinExistence type="predicted"/>
<dbReference type="InterPro" id="IPR002734">
    <property type="entry name" value="RibDG_C"/>
</dbReference>
<evidence type="ECO:0000313" key="2">
    <source>
        <dbReference type="EMBL" id="BCJ89405.1"/>
    </source>
</evidence>
<dbReference type="Gene3D" id="3.40.430.10">
    <property type="entry name" value="Dihydrofolate Reductase, subunit A"/>
    <property type="match status" value="1"/>
</dbReference>